<dbReference type="InterPro" id="IPR041698">
    <property type="entry name" value="Methyltransf_25"/>
</dbReference>
<evidence type="ECO:0000259" key="1">
    <source>
        <dbReference type="Pfam" id="PF13649"/>
    </source>
</evidence>
<name>A0ABR1CGM8_NECAM</name>
<gene>
    <name evidence="2" type="primary">Necator_chrII.g7777</name>
    <name evidence="2" type="ORF">RB195_019983</name>
</gene>
<dbReference type="Gene3D" id="3.40.50.150">
    <property type="entry name" value="Vaccinia Virus protein VP39"/>
    <property type="match status" value="1"/>
</dbReference>
<evidence type="ECO:0000313" key="3">
    <source>
        <dbReference type="Proteomes" id="UP001303046"/>
    </source>
</evidence>
<dbReference type="Pfam" id="PF13649">
    <property type="entry name" value="Methyltransf_25"/>
    <property type="match status" value="1"/>
</dbReference>
<dbReference type="EMBL" id="JAVFWL010000002">
    <property type="protein sequence ID" value="KAK6737604.1"/>
    <property type="molecule type" value="Genomic_DNA"/>
</dbReference>
<accession>A0ABR1CGM8</accession>
<reference evidence="2 3" key="1">
    <citation type="submission" date="2023-08" db="EMBL/GenBank/DDBJ databases">
        <title>A Necator americanus chromosomal reference genome.</title>
        <authorList>
            <person name="Ilik V."/>
            <person name="Petrzelkova K.J."/>
            <person name="Pardy F."/>
            <person name="Fuh T."/>
            <person name="Niatou-Singa F.S."/>
            <person name="Gouil Q."/>
            <person name="Baker L."/>
            <person name="Ritchie M.E."/>
            <person name="Jex A.R."/>
            <person name="Gazzola D."/>
            <person name="Li H."/>
            <person name="Toshio Fujiwara R."/>
            <person name="Zhan B."/>
            <person name="Aroian R.V."/>
            <person name="Pafco B."/>
            <person name="Schwarz E.M."/>
        </authorList>
    </citation>
    <scope>NUCLEOTIDE SEQUENCE [LARGE SCALE GENOMIC DNA]</scope>
    <source>
        <strain evidence="2 3">Aroian</strain>
        <tissue evidence="2">Whole animal</tissue>
    </source>
</reference>
<comment type="caution">
    <text evidence="2">The sequence shown here is derived from an EMBL/GenBank/DDBJ whole genome shotgun (WGS) entry which is preliminary data.</text>
</comment>
<evidence type="ECO:0000313" key="2">
    <source>
        <dbReference type="EMBL" id="KAK6737604.1"/>
    </source>
</evidence>
<feature type="domain" description="Methyltransferase" evidence="1">
    <location>
        <begin position="59"/>
        <end position="161"/>
    </location>
</feature>
<dbReference type="SUPFAM" id="SSF53335">
    <property type="entry name" value="S-adenosyl-L-methionine-dependent methyltransferases"/>
    <property type="match status" value="1"/>
</dbReference>
<sequence>MAKYLRKFFTLAVNDLANQYAIPGKSMTGYVLSKYCARKTDHLNKALVDGLDIQKDDNILELGYGRGNALKYCFDRVSDGEGVVFGIDRSPYMQDCVHNRFALEIAETGRLRLDHAPDLRDLPYPSGIFNHILHVDFFYFIHQDVMYDVCREFLRVLRPGGAITCGMQFNRLKNLSRWGLLEESQWDPMRYMSCLEPAGFVDVKIDYKSGNKVGEYQLISARKPDTNKAFEDPDETMRELELQIKKEMLISDLMKSRRKLTKEELDILNEEIPRHLKK</sequence>
<keyword evidence="3" id="KW-1185">Reference proteome</keyword>
<dbReference type="CDD" id="cd02440">
    <property type="entry name" value="AdoMet_MTases"/>
    <property type="match status" value="1"/>
</dbReference>
<dbReference type="Proteomes" id="UP001303046">
    <property type="component" value="Unassembled WGS sequence"/>
</dbReference>
<organism evidence="2 3">
    <name type="scientific">Necator americanus</name>
    <name type="common">Human hookworm</name>
    <dbReference type="NCBI Taxonomy" id="51031"/>
    <lineage>
        <taxon>Eukaryota</taxon>
        <taxon>Metazoa</taxon>
        <taxon>Ecdysozoa</taxon>
        <taxon>Nematoda</taxon>
        <taxon>Chromadorea</taxon>
        <taxon>Rhabditida</taxon>
        <taxon>Rhabditina</taxon>
        <taxon>Rhabditomorpha</taxon>
        <taxon>Strongyloidea</taxon>
        <taxon>Ancylostomatidae</taxon>
        <taxon>Bunostominae</taxon>
        <taxon>Necator</taxon>
    </lineage>
</organism>
<dbReference type="InterPro" id="IPR029063">
    <property type="entry name" value="SAM-dependent_MTases_sf"/>
</dbReference>
<proteinExistence type="predicted"/>
<protein>
    <recommendedName>
        <fullName evidence="1">Methyltransferase domain-containing protein</fullName>
    </recommendedName>
</protein>